<comment type="caution">
    <text evidence="1">The sequence shown here is derived from an EMBL/GenBank/DDBJ whole genome shotgun (WGS) entry which is preliminary data.</text>
</comment>
<evidence type="ECO:0000313" key="2">
    <source>
        <dbReference type="Proteomes" id="UP001152562"/>
    </source>
</evidence>
<dbReference type="AlphaFoldDB" id="A0A9P0SRY9"/>
<accession>A0A9P0SRY9</accession>
<sequence>MILGFSEVVAAVRAFCMRLVSFTAVSSISCALEGVGSEGAVWNTLQSIVRRGCVGVVLGVESESSATTGW</sequence>
<organism evidence="1 2">
    <name type="scientific">Pieris brassicae</name>
    <name type="common">White butterfly</name>
    <name type="synonym">Large white butterfly</name>
    <dbReference type="NCBI Taxonomy" id="7116"/>
    <lineage>
        <taxon>Eukaryota</taxon>
        <taxon>Metazoa</taxon>
        <taxon>Ecdysozoa</taxon>
        <taxon>Arthropoda</taxon>
        <taxon>Hexapoda</taxon>
        <taxon>Insecta</taxon>
        <taxon>Pterygota</taxon>
        <taxon>Neoptera</taxon>
        <taxon>Endopterygota</taxon>
        <taxon>Lepidoptera</taxon>
        <taxon>Glossata</taxon>
        <taxon>Ditrysia</taxon>
        <taxon>Papilionoidea</taxon>
        <taxon>Pieridae</taxon>
        <taxon>Pierinae</taxon>
        <taxon>Pieris</taxon>
    </lineage>
</organism>
<dbReference type="Proteomes" id="UP001152562">
    <property type="component" value="Unassembled WGS sequence"/>
</dbReference>
<name>A0A9P0SRY9_PIEBR</name>
<proteinExistence type="predicted"/>
<reference evidence="1" key="1">
    <citation type="submission" date="2022-05" db="EMBL/GenBank/DDBJ databases">
        <authorList>
            <person name="Okamura Y."/>
        </authorList>
    </citation>
    <scope>NUCLEOTIDE SEQUENCE</scope>
</reference>
<keyword evidence="2" id="KW-1185">Reference proteome</keyword>
<gene>
    <name evidence="1" type="ORF">PIBRA_LOCUS1198</name>
</gene>
<evidence type="ECO:0000313" key="1">
    <source>
        <dbReference type="EMBL" id="CAH3929975.1"/>
    </source>
</evidence>
<dbReference type="EMBL" id="CALOZG010000001">
    <property type="protein sequence ID" value="CAH3929975.1"/>
    <property type="molecule type" value="Genomic_DNA"/>
</dbReference>
<protein>
    <submittedName>
        <fullName evidence="1">Uncharacterized protein</fullName>
    </submittedName>
</protein>